<protein>
    <submittedName>
        <fullName evidence="1">F-box domain-containing protein</fullName>
    </submittedName>
</protein>
<proteinExistence type="predicted"/>
<dbReference type="AlphaFoldDB" id="A0A8H6VYG7"/>
<sequence length="164" mass="18307">MSITGNLVNLIPDECLSRLLSLKCTAHLATLAKSVAVMGRLPATVHYTLIFYCTNWEVVVNLRIPTTTSSITQFTFGIGNMYREHSSRQALAVLDAVFRRLTLNLNKLAFNKAPSSNGSKPQKFLWSHQTFLDFAVRSELAITLRELSLVGAHISLPEFRATLR</sequence>
<name>A0A8H6VYG7_MYCCL</name>
<dbReference type="EMBL" id="JACAZE010000017">
    <property type="protein sequence ID" value="KAF7296446.1"/>
    <property type="molecule type" value="Genomic_DNA"/>
</dbReference>
<comment type="caution">
    <text evidence="1">The sequence shown here is derived from an EMBL/GenBank/DDBJ whole genome shotgun (WGS) entry which is preliminary data.</text>
</comment>
<reference evidence="1" key="1">
    <citation type="submission" date="2020-05" db="EMBL/GenBank/DDBJ databases">
        <title>Mycena genomes resolve the evolution of fungal bioluminescence.</title>
        <authorList>
            <person name="Tsai I.J."/>
        </authorList>
    </citation>
    <scope>NUCLEOTIDE SEQUENCE</scope>
    <source>
        <strain evidence="1">110903Hualien_Pintung</strain>
    </source>
</reference>
<dbReference type="Proteomes" id="UP000613580">
    <property type="component" value="Unassembled WGS sequence"/>
</dbReference>
<organism evidence="1 2">
    <name type="scientific">Mycena chlorophos</name>
    <name type="common">Agaric fungus</name>
    <name type="synonym">Agaricus chlorophos</name>
    <dbReference type="NCBI Taxonomy" id="658473"/>
    <lineage>
        <taxon>Eukaryota</taxon>
        <taxon>Fungi</taxon>
        <taxon>Dikarya</taxon>
        <taxon>Basidiomycota</taxon>
        <taxon>Agaricomycotina</taxon>
        <taxon>Agaricomycetes</taxon>
        <taxon>Agaricomycetidae</taxon>
        <taxon>Agaricales</taxon>
        <taxon>Marasmiineae</taxon>
        <taxon>Mycenaceae</taxon>
        <taxon>Mycena</taxon>
    </lineage>
</organism>
<evidence type="ECO:0000313" key="2">
    <source>
        <dbReference type="Proteomes" id="UP000613580"/>
    </source>
</evidence>
<keyword evidence="2" id="KW-1185">Reference proteome</keyword>
<accession>A0A8H6VYG7</accession>
<dbReference type="OrthoDB" id="2938701at2759"/>
<evidence type="ECO:0000313" key="1">
    <source>
        <dbReference type="EMBL" id="KAF7296446.1"/>
    </source>
</evidence>
<gene>
    <name evidence="1" type="ORF">HMN09_01115000</name>
</gene>